<protein>
    <submittedName>
        <fullName evidence="1">Uncharacterized protein</fullName>
    </submittedName>
</protein>
<evidence type="ECO:0000313" key="1">
    <source>
        <dbReference type="EMBL" id="ODV72852.1"/>
    </source>
</evidence>
<gene>
    <name evidence="1" type="ORF">CYBJADRAFT_102644</name>
</gene>
<dbReference type="AlphaFoldDB" id="A0A1E4S036"/>
<name>A0A1E4S036_CYBJN</name>
<dbReference type="GeneID" id="30986434"/>
<sequence length="111" mass="12841">MYLEMAISCIYNHQTLKKRGQKGQSHCDPLHNTIFQAKQHIGPLKKSTLLHPADALDTYLEEKPSFAKPCYSKKKSIHSFIQIKSYLSVSHHSSVFKHLYHYRKICAVQVD</sequence>
<evidence type="ECO:0000313" key="2">
    <source>
        <dbReference type="Proteomes" id="UP000094389"/>
    </source>
</evidence>
<reference evidence="1 2" key="1">
    <citation type="journal article" date="2016" name="Proc. Natl. Acad. Sci. U.S.A.">
        <title>Comparative genomics of biotechnologically important yeasts.</title>
        <authorList>
            <person name="Riley R."/>
            <person name="Haridas S."/>
            <person name="Wolfe K.H."/>
            <person name="Lopes M.R."/>
            <person name="Hittinger C.T."/>
            <person name="Goeker M."/>
            <person name="Salamov A.A."/>
            <person name="Wisecaver J.H."/>
            <person name="Long T.M."/>
            <person name="Calvey C.H."/>
            <person name="Aerts A.L."/>
            <person name="Barry K.W."/>
            <person name="Choi C."/>
            <person name="Clum A."/>
            <person name="Coughlan A.Y."/>
            <person name="Deshpande S."/>
            <person name="Douglass A.P."/>
            <person name="Hanson S.J."/>
            <person name="Klenk H.-P."/>
            <person name="LaButti K.M."/>
            <person name="Lapidus A."/>
            <person name="Lindquist E.A."/>
            <person name="Lipzen A.M."/>
            <person name="Meier-Kolthoff J.P."/>
            <person name="Ohm R.A."/>
            <person name="Otillar R.P."/>
            <person name="Pangilinan J.L."/>
            <person name="Peng Y."/>
            <person name="Rokas A."/>
            <person name="Rosa C.A."/>
            <person name="Scheuner C."/>
            <person name="Sibirny A.A."/>
            <person name="Slot J.C."/>
            <person name="Stielow J.B."/>
            <person name="Sun H."/>
            <person name="Kurtzman C.P."/>
            <person name="Blackwell M."/>
            <person name="Grigoriev I.V."/>
            <person name="Jeffries T.W."/>
        </authorList>
    </citation>
    <scope>NUCLEOTIDE SEQUENCE [LARGE SCALE GENOMIC DNA]</scope>
    <source>
        <strain evidence="2">ATCC 18201 / CBS 1600 / BCRC 20928 / JCM 3617 / NBRC 0987 / NRRL Y-1542</strain>
    </source>
</reference>
<proteinExistence type="predicted"/>
<organism evidence="1 2">
    <name type="scientific">Cyberlindnera jadinii (strain ATCC 18201 / CBS 1600 / BCRC 20928 / JCM 3617 / NBRC 0987 / NRRL Y-1542)</name>
    <name type="common">Torula yeast</name>
    <name type="synonym">Candida utilis</name>
    <dbReference type="NCBI Taxonomy" id="983966"/>
    <lineage>
        <taxon>Eukaryota</taxon>
        <taxon>Fungi</taxon>
        <taxon>Dikarya</taxon>
        <taxon>Ascomycota</taxon>
        <taxon>Saccharomycotina</taxon>
        <taxon>Saccharomycetes</taxon>
        <taxon>Phaffomycetales</taxon>
        <taxon>Phaffomycetaceae</taxon>
        <taxon>Cyberlindnera</taxon>
    </lineage>
</organism>
<dbReference type="EMBL" id="KV453933">
    <property type="protein sequence ID" value="ODV72852.1"/>
    <property type="molecule type" value="Genomic_DNA"/>
</dbReference>
<dbReference type="RefSeq" id="XP_020069891.1">
    <property type="nucleotide sequence ID" value="XM_020212038.1"/>
</dbReference>
<dbReference type="Proteomes" id="UP000094389">
    <property type="component" value="Unassembled WGS sequence"/>
</dbReference>
<keyword evidence="2" id="KW-1185">Reference proteome</keyword>
<accession>A0A1E4S036</accession>